<dbReference type="Gene3D" id="2.40.50.100">
    <property type="match status" value="1"/>
</dbReference>
<proteinExistence type="predicted"/>
<gene>
    <name evidence="2" type="ORF">ACFPOC_09110</name>
</gene>
<accession>A0ABW0SCC8</accession>
<evidence type="ECO:0000313" key="2">
    <source>
        <dbReference type="EMBL" id="MFC5566576.1"/>
    </source>
</evidence>
<keyword evidence="3" id="KW-1185">Reference proteome</keyword>
<dbReference type="SUPFAM" id="SSF88713">
    <property type="entry name" value="Glycoside hydrolase/deacetylase"/>
    <property type="match status" value="1"/>
</dbReference>
<dbReference type="InterPro" id="IPR011053">
    <property type="entry name" value="Single_hybrid_motif"/>
</dbReference>
<evidence type="ECO:0000256" key="1">
    <source>
        <dbReference type="SAM" id="MobiDB-lite"/>
    </source>
</evidence>
<feature type="region of interest" description="Disordered" evidence="1">
    <location>
        <begin position="1"/>
        <end position="30"/>
    </location>
</feature>
<name>A0ABW0SCC8_9RHOB</name>
<dbReference type="InterPro" id="IPR011330">
    <property type="entry name" value="Glyco_hydro/deAcase_b/a-brl"/>
</dbReference>
<dbReference type="SUPFAM" id="SSF51230">
    <property type="entry name" value="Single hybrid motif"/>
    <property type="match status" value="1"/>
</dbReference>
<dbReference type="RefSeq" id="WP_245218766.1">
    <property type="nucleotide sequence ID" value="NZ_JAGGJP010000008.1"/>
</dbReference>
<protein>
    <submittedName>
        <fullName evidence="2">Biotin carboxyl carrier domain-containing protein</fullName>
    </submittedName>
</protein>
<sequence>MAHQILSPLPGTFYQRPAPDRPPYKAPGDSVAPGDVIGLIQVLLMLERLIEHINGHEGVEWMTFERIAEDFRARFPFDGGQRPEVI</sequence>
<reference evidence="3" key="1">
    <citation type="journal article" date="2019" name="Int. J. Syst. Evol. Microbiol.">
        <title>The Global Catalogue of Microorganisms (GCM) 10K type strain sequencing project: providing services to taxonomists for standard genome sequencing and annotation.</title>
        <authorList>
            <consortium name="The Broad Institute Genomics Platform"/>
            <consortium name="The Broad Institute Genome Sequencing Center for Infectious Disease"/>
            <person name="Wu L."/>
            <person name="Ma J."/>
        </authorList>
    </citation>
    <scope>NUCLEOTIDE SEQUENCE [LARGE SCALE GENOMIC DNA]</scope>
    <source>
        <strain evidence="3">KACC 11588</strain>
    </source>
</reference>
<organism evidence="2 3">
    <name type="scientific">Rubellimicrobium aerolatum</name>
    <dbReference type="NCBI Taxonomy" id="490979"/>
    <lineage>
        <taxon>Bacteria</taxon>
        <taxon>Pseudomonadati</taxon>
        <taxon>Pseudomonadota</taxon>
        <taxon>Alphaproteobacteria</taxon>
        <taxon>Rhodobacterales</taxon>
        <taxon>Roseobacteraceae</taxon>
        <taxon>Rubellimicrobium</taxon>
    </lineage>
</organism>
<dbReference type="EMBL" id="JBHSNA010000006">
    <property type="protein sequence ID" value="MFC5566576.1"/>
    <property type="molecule type" value="Genomic_DNA"/>
</dbReference>
<dbReference type="Proteomes" id="UP001596056">
    <property type="component" value="Unassembled WGS sequence"/>
</dbReference>
<comment type="caution">
    <text evidence="2">The sequence shown here is derived from an EMBL/GenBank/DDBJ whole genome shotgun (WGS) entry which is preliminary data.</text>
</comment>
<evidence type="ECO:0000313" key="3">
    <source>
        <dbReference type="Proteomes" id="UP001596056"/>
    </source>
</evidence>